<protein>
    <submittedName>
        <fullName evidence="10">Acyl-CoA dehydrogenase</fullName>
    </submittedName>
</protein>
<evidence type="ECO:0000256" key="3">
    <source>
        <dbReference type="ARBA" id="ARBA00022630"/>
    </source>
</evidence>
<dbReference type="Pfam" id="PF02771">
    <property type="entry name" value="Acyl-CoA_dh_N"/>
    <property type="match status" value="1"/>
</dbReference>
<evidence type="ECO:0000259" key="7">
    <source>
        <dbReference type="Pfam" id="PF00441"/>
    </source>
</evidence>
<evidence type="ECO:0000259" key="9">
    <source>
        <dbReference type="Pfam" id="PF02771"/>
    </source>
</evidence>
<evidence type="ECO:0000256" key="2">
    <source>
        <dbReference type="ARBA" id="ARBA00009347"/>
    </source>
</evidence>
<dbReference type="Pfam" id="PF02770">
    <property type="entry name" value="Acyl-CoA_dh_M"/>
    <property type="match status" value="1"/>
</dbReference>
<dbReference type="InterPro" id="IPR006091">
    <property type="entry name" value="Acyl-CoA_Oxase/DH_mid-dom"/>
</dbReference>
<feature type="domain" description="Acyl-CoA dehydrogenase/oxidase N-terminal" evidence="9">
    <location>
        <begin position="19"/>
        <end position="121"/>
    </location>
</feature>
<evidence type="ECO:0000259" key="8">
    <source>
        <dbReference type="Pfam" id="PF02770"/>
    </source>
</evidence>
<evidence type="ECO:0000256" key="6">
    <source>
        <dbReference type="RuleBase" id="RU362125"/>
    </source>
</evidence>
<dbReference type="Proteomes" id="UP000637578">
    <property type="component" value="Unassembled WGS sequence"/>
</dbReference>
<dbReference type="InterPro" id="IPR009100">
    <property type="entry name" value="AcylCoA_DH/oxidase_NM_dom_sf"/>
</dbReference>
<feature type="domain" description="Acyl-CoA dehydrogenase/oxidase C-terminal" evidence="7">
    <location>
        <begin position="230"/>
        <end position="379"/>
    </location>
</feature>
<feature type="domain" description="Acyl-CoA oxidase/dehydrogenase middle" evidence="8">
    <location>
        <begin position="126"/>
        <end position="215"/>
    </location>
</feature>
<gene>
    <name evidence="10" type="primary">acd</name>
    <name evidence="10" type="ORF">GCM10012275_17230</name>
</gene>
<dbReference type="Gene3D" id="1.20.140.10">
    <property type="entry name" value="Butyryl-CoA Dehydrogenase, subunit A, domain 3"/>
    <property type="match status" value="1"/>
</dbReference>
<proteinExistence type="inferred from homology"/>
<dbReference type="Pfam" id="PF00441">
    <property type="entry name" value="Acyl-CoA_dh_1"/>
    <property type="match status" value="1"/>
</dbReference>
<dbReference type="GO" id="GO:0050660">
    <property type="term" value="F:flavin adenine dinucleotide binding"/>
    <property type="evidence" value="ECO:0007669"/>
    <property type="project" value="InterPro"/>
</dbReference>
<dbReference type="InterPro" id="IPR013786">
    <property type="entry name" value="AcylCoA_DH/ox_N"/>
</dbReference>
<dbReference type="GO" id="GO:0003995">
    <property type="term" value="F:acyl-CoA dehydrogenase activity"/>
    <property type="evidence" value="ECO:0007669"/>
    <property type="project" value="InterPro"/>
</dbReference>
<keyword evidence="5 6" id="KW-0560">Oxidoreductase</keyword>
<dbReference type="Gene3D" id="1.10.540.10">
    <property type="entry name" value="Acyl-CoA dehydrogenase/oxidase, N-terminal domain"/>
    <property type="match status" value="1"/>
</dbReference>
<dbReference type="EMBL" id="BMMK01000005">
    <property type="protein sequence ID" value="GGM46695.1"/>
    <property type="molecule type" value="Genomic_DNA"/>
</dbReference>
<evidence type="ECO:0000313" key="10">
    <source>
        <dbReference type="EMBL" id="GGM46695.1"/>
    </source>
</evidence>
<keyword evidence="4 6" id="KW-0274">FAD</keyword>
<keyword evidence="3 6" id="KW-0285">Flavoprotein</keyword>
<comment type="cofactor">
    <cofactor evidence="1 6">
        <name>FAD</name>
        <dbReference type="ChEBI" id="CHEBI:57692"/>
    </cofactor>
</comment>
<comment type="similarity">
    <text evidence="2 6">Belongs to the acyl-CoA dehydrogenase family.</text>
</comment>
<dbReference type="Gene3D" id="2.40.110.10">
    <property type="entry name" value="Butyryl-CoA Dehydrogenase, subunit A, domain 2"/>
    <property type="match status" value="1"/>
</dbReference>
<dbReference type="RefSeq" id="WP_189055669.1">
    <property type="nucleotide sequence ID" value="NZ_BMMK01000005.1"/>
</dbReference>
<accession>A0A8J3FVQ7</accession>
<dbReference type="InterPro" id="IPR009075">
    <property type="entry name" value="AcylCo_DH/oxidase_C"/>
</dbReference>
<evidence type="ECO:0000256" key="1">
    <source>
        <dbReference type="ARBA" id="ARBA00001974"/>
    </source>
</evidence>
<dbReference type="PROSITE" id="PS00072">
    <property type="entry name" value="ACYL_COA_DH_1"/>
    <property type="match status" value="1"/>
</dbReference>
<organism evidence="10 11">
    <name type="scientific">Longimycelium tulufanense</name>
    <dbReference type="NCBI Taxonomy" id="907463"/>
    <lineage>
        <taxon>Bacteria</taxon>
        <taxon>Bacillati</taxon>
        <taxon>Actinomycetota</taxon>
        <taxon>Actinomycetes</taxon>
        <taxon>Pseudonocardiales</taxon>
        <taxon>Pseudonocardiaceae</taxon>
        <taxon>Longimycelium</taxon>
    </lineage>
</organism>
<sequence length="391" mass="40965">MSDTHLFLGNDRWETLVRAEALARDVLAPVAAAGEQGRVNRSLLEALAQHGLLGQVFRQRTDGGVASRVSAVDLCLLREGLARFCTEAETALALQGLGGYPILLGGKPDVVREWLPRIAGGRVAAAFAVTEPEAGSDATALTLDAVPVPGGFRLNGEKTFISNAPEAGIYSVFARTGAGKGGRGITAFAVPGDSAGLGGSPLRLIAPHPIGRLGFHDVFVPDSHVLGDVDHGWDVARRTLTLFRPSVGAFAVGMGQAALDAAVGHTARRSAFGRPLRGFQGVSHQLAEVATRLQGARLLVYDAAVAHDGGEPGVARRAAMAKLFATETAQVAVDVAIQVHGARALEEDHVLAHLYREVRAPRIYEGASEIQRDIIAGALFRGADARLDPSS</sequence>
<dbReference type="SUPFAM" id="SSF47203">
    <property type="entry name" value="Acyl-CoA dehydrogenase C-terminal domain-like"/>
    <property type="match status" value="1"/>
</dbReference>
<dbReference type="SUPFAM" id="SSF56645">
    <property type="entry name" value="Acyl-CoA dehydrogenase NM domain-like"/>
    <property type="match status" value="1"/>
</dbReference>
<comment type="caution">
    <text evidence="10">The sequence shown here is derived from an EMBL/GenBank/DDBJ whole genome shotgun (WGS) entry which is preliminary data.</text>
</comment>
<dbReference type="PANTHER" id="PTHR43884">
    <property type="entry name" value="ACYL-COA DEHYDROGENASE"/>
    <property type="match status" value="1"/>
</dbReference>
<name>A0A8J3FVQ7_9PSEU</name>
<dbReference type="InterPro" id="IPR037069">
    <property type="entry name" value="AcylCoA_DH/ox_N_sf"/>
</dbReference>
<evidence type="ECO:0000256" key="5">
    <source>
        <dbReference type="ARBA" id="ARBA00023002"/>
    </source>
</evidence>
<dbReference type="InterPro" id="IPR036250">
    <property type="entry name" value="AcylCo_DH-like_C"/>
</dbReference>
<reference evidence="10" key="1">
    <citation type="journal article" date="2014" name="Int. J. Syst. Evol. Microbiol.">
        <title>Complete genome sequence of Corynebacterium casei LMG S-19264T (=DSM 44701T), isolated from a smear-ripened cheese.</title>
        <authorList>
            <consortium name="US DOE Joint Genome Institute (JGI-PGF)"/>
            <person name="Walter F."/>
            <person name="Albersmeier A."/>
            <person name="Kalinowski J."/>
            <person name="Ruckert C."/>
        </authorList>
    </citation>
    <scope>NUCLEOTIDE SEQUENCE</scope>
    <source>
        <strain evidence="10">CGMCC 4.5737</strain>
    </source>
</reference>
<evidence type="ECO:0000313" key="11">
    <source>
        <dbReference type="Proteomes" id="UP000637578"/>
    </source>
</evidence>
<evidence type="ECO:0000256" key="4">
    <source>
        <dbReference type="ARBA" id="ARBA00022827"/>
    </source>
</evidence>
<dbReference type="FunFam" id="1.20.140.10:FF:000001">
    <property type="entry name" value="Acyl-CoA dehydrogenase"/>
    <property type="match status" value="1"/>
</dbReference>
<dbReference type="InterPro" id="IPR006089">
    <property type="entry name" value="Acyl-CoA_DH_CS"/>
</dbReference>
<dbReference type="PANTHER" id="PTHR43884:SF22">
    <property type="entry name" value="BLR3437 PROTEIN"/>
    <property type="match status" value="1"/>
</dbReference>
<dbReference type="InterPro" id="IPR046373">
    <property type="entry name" value="Acyl-CoA_Oxase/DH_mid-dom_sf"/>
</dbReference>
<keyword evidence="11" id="KW-1185">Reference proteome</keyword>
<reference evidence="10" key="2">
    <citation type="submission" date="2020-09" db="EMBL/GenBank/DDBJ databases">
        <authorList>
            <person name="Sun Q."/>
            <person name="Zhou Y."/>
        </authorList>
    </citation>
    <scope>NUCLEOTIDE SEQUENCE</scope>
    <source>
        <strain evidence="10">CGMCC 4.5737</strain>
    </source>
</reference>
<dbReference type="AlphaFoldDB" id="A0A8J3FVQ7"/>